<evidence type="ECO:0000313" key="2">
    <source>
        <dbReference type="EMBL" id="KAK4109581.1"/>
    </source>
</evidence>
<reference evidence="2" key="2">
    <citation type="submission" date="2023-05" db="EMBL/GenBank/DDBJ databases">
        <authorList>
            <consortium name="Lawrence Berkeley National Laboratory"/>
            <person name="Steindorff A."/>
            <person name="Hensen N."/>
            <person name="Bonometti L."/>
            <person name="Westerberg I."/>
            <person name="Brannstrom I.O."/>
            <person name="Guillou S."/>
            <person name="Cros-Aarteil S."/>
            <person name="Calhoun S."/>
            <person name="Haridas S."/>
            <person name="Kuo A."/>
            <person name="Mondo S."/>
            <person name="Pangilinan J."/>
            <person name="Riley R."/>
            <person name="Labutti K."/>
            <person name="Andreopoulos B."/>
            <person name="Lipzen A."/>
            <person name="Chen C."/>
            <person name="Yanf M."/>
            <person name="Daum C."/>
            <person name="Ng V."/>
            <person name="Clum A."/>
            <person name="Ohm R."/>
            <person name="Martin F."/>
            <person name="Silar P."/>
            <person name="Natvig D."/>
            <person name="Lalanne C."/>
            <person name="Gautier V."/>
            <person name="Ament-Velasquez S.L."/>
            <person name="Kruys A."/>
            <person name="Hutchinson M.I."/>
            <person name="Powell A.J."/>
            <person name="Barry K."/>
            <person name="Miller A.N."/>
            <person name="Grigoriev I.V."/>
            <person name="Debuchy R."/>
            <person name="Gladieux P."/>
            <person name="Thoren M.H."/>
            <person name="Johannesson H."/>
        </authorList>
    </citation>
    <scope>NUCLEOTIDE SEQUENCE</scope>
    <source>
        <strain evidence="2">CBS 508.74</strain>
    </source>
</reference>
<evidence type="ECO:0000313" key="3">
    <source>
        <dbReference type="Proteomes" id="UP001302812"/>
    </source>
</evidence>
<gene>
    <name evidence="2" type="ORF">N656DRAFT_737630</name>
</gene>
<feature type="region of interest" description="Disordered" evidence="1">
    <location>
        <begin position="1"/>
        <end position="142"/>
    </location>
</feature>
<comment type="caution">
    <text evidence="2">The sequence shown here is derived from an EMBL/GenBank/DDBJ whole genome shotgun (WGS) entry which is preliminary data.</text>
</comment>
<dbReference type="GeneID" id="89936875"/>
<organism evidence="2 3">
    <name type="scientific">Canariomyces notabilis</name>
    <dbReference type="NCBI Taxonomy" id="2074819"/>
    <lineage>
        <taxon>Eukaryota</taxon>
        <taxon>Fungi</taxon>
        <taxon>Dikarya</taxon>
        <taxon>Ascomycota</taxon>
        <taxon>Pezizomycotina</taxon>
        <taxon>Sordariomycetes</taxon>
        <taxon>Sordariomycetidae</taxon>
        <taxon>Sordariales</taxon>
        <taxon>Chaetomiaceae</taxon>
        <taxon>Canariomyces</taxon>
    </lineage>
</organism>
<dbReference type="Proteomes" id="UP001302812">
    <property type="component" value="Unassembled WGS sequence"/>
</dbReference>
<reference evidence="2" key="1">
    <citation type="journal article" date="2023" name="Mol. Phylogenet. Evol.">
        <title>Genome-scale phylogeny and comparative genomics of the fungal order Sordariales.</title>
        <authorList>
            <person name="Hensen N."/>
            <person name="Bonometti L."/>
            <person name="Westerberg I."/>
            <person name="Brannstrom I.O."/>
            <person name="Guillou S."/>
            <person name="Cros-Aarteil S."/>
            <person name="Calhoun S."/>
            <person name="Haridas S."/>
            <person name="Kuo A."/>
            <person name="Mondo S."/>
            <person name="Pangilinan J."/>
            <person name="Riley R."/>
            <person name="LaButti K."/>
            <person name="Andreopoulos B."/>
            <person name="Lipzen A."/>
            <person name="Chen C."/>
            <person name="Yan M."/>
            <person name="Daum C."/>
            <person name="Ng V."/>
            <person name="Clum A."/>
            <person name="Steindorff A."/>
            <person name="Ohm R.A."/>
            <person name="Martin F."/>
            <person name="Silar P."/>
            <person name="Natvig D.O."/>
            <person name="Lalanne C."/>
            <person name="Gautier V."/>
            <person name="Ament-Velasquez S.L."/>
            <person name="Kruys A."/>
            <person name="Hutchinson M.I."/>
            <person name="Powell A.J."/>
            <person name="Barry K."/>
            <person name="Miller A.N."/>
            <person name="Grigoriev I.V."/>
            <person name="Debuchy R."/>
            <person name="Gladieux P."/>
            <person name="Hiltunen Thoren M."/>
            <person name="Johannesson H."/>
        </authorList>
    </citation>
    <scope>NUCLEOTIDE SEQUENCE</scope>
    <source>
        <strain evidence="2">CBS 508.74</strain>
    </source>
</reference>
<dbReference type="RefSeq" id="XP_064667151.1">
    <property type="nucleotide sequence ID" value="XM_064812750.1"/>
</dbReference>
<dbReference type="AlphaFoldDB" id="A0AAN6QH62"/>
<protein>
    <recommendedName>
        <fullName evidence="4">Tafazzin</fullName>
    </recommendedName>
</protein>
<keyword evidence="3" id="KW-1185">Reference proteome</keyword>
<feature type="compositionally biased region" description="Low complexity" evidence="1">
    <location>
        <begin position="15"/>
        <end position="28"/>
    </location>
</feature>
<name>A0AAN6QH62_9PEZI</name>
<feature type="region of interest" description="Disordered" evidence="1">
    <location>
        <begin position="489"/>
        <end position="510"/>
    </location>
</feature>
<accession>A0AAN6QH62</accession>
<sequence>MPKKRHQNKYSKPQSTAPASLSSSSTSSHHGNGGADHQSHGRQVNELLADLRRAGPSANRQHHVADLVSPSVPPAIRQILQLPETPPPRPRRPVRTGPGGVRLPAGPAPPRSWLSGPGRTVDHVSNQRGPVNARDYEHRPLPGMTLPGRGNLIDMILRRFALDWEWQRSYCRYHLYDLPTHLRVALLAYLVRYARDGVSIHDLEIILLPAPDLEPEDAYPVIPPSIANASFRHLDLSNLLGRSLRLRELSDLLFPPQPTSPMDPQESWDQEFALEDEPPSSSPSIPCALLPNLTHLSLALSPDLAAAPNALSSSTAQSPLPSWRHLLSLASHLGPSLTHLSLAFWPEPTLTPNAHARLAAVVSPHTGRNISYGGTGFYSHSLDDDWAEAVLVLRRLSRCLYRLEYLDLTGCGGWAPALWAEAPAVDGEDGGVDGEGKGGRDMVDWVGAWGKMQRLVLYPGYGLRDDAGAAETESYWRVVDHARRLERHARGQRQGKGSVFGVETVSREGT</sequence>
<evidence type="ECO:0008006" key="4">
    <source>
        <dbReference type="Google" id="ProtNLM"/>
    </source>
</evidence>
<dbReference type="EMBL" id="MU853355">
    <property type="protein sequence ID" value="KAK4109581.1"/>
    <property type="molecule type" value="Genomic_DNA"/>
</dbReference>
<evidence type="ECO:0000256" key="1">
    <source>
        <dbReference type="SAM" id="MobiDB-lite"/>
    </source>
</evidence>
<proteinExistence type="predicted"/>